<dbReference type="Proteomes" id="UP000007844">
    <property type="component" value="Chromosome"/>
</dbReference>
<reference evidence="7 8" key="1">
    <citation type="journal article" date="2011" name="J. Bacteriol.">
        <title>Genome sequence of the mercury-methylating and pleomorphic Desulfovibrio africanus Strain Walvis Bay.</title>
        <authorList>
            <person name="Brown S.D."/>
            <person name="Wall J.D."/>
            <person name="Kucken A.M."/>
            <person name="Gilmour C.C."/>
            <person name="Podar M."/>
            <person name="Brandt C.C."/>
            <person name="Teshima H."/>
            <person name="Detter J.C."/>
            <person name="Han C.S."/>
            <person name="Land M.L."/>
            <person name="Lucas S."/>
            <person name="Han J."/>
            <person name="Pennacchio L."/>
            <person name="Nolan M."/>
            <person name="Pitluck S."/>
            <person name="Woyke T."/>
            <person name="Goodwin L."/>
            <person name="Palumbo A.V."/>
            <person name="Elias D.A."/>
        </authorList>
    </citation>
    <scope>NUCLEOTIDE SEQUENCE [LARGE SCALE GENOMIC DNA]</scope>
    <source>
        <strain evidence="7 8">Walvis Bay</strain>
    </source>
</reference>
<evidence type="ECO:0000313" key="8">
    <source>
        <dbReference type="Proteomes" id="UP000007844"/>
    </source>
</evidence>
<dbReference type="HOGENOM" id="CLU_631253_0_0_7"/>
<organism evidence="7 8">
    <name type="scientific">Desulfocurvibacter africanus subsp. africanus str. Walvis Bay</name>
    <dbReference type="NCBI Taxonomy" id="690850"/>
    <lineage>
        <taxon>Bacteria</taxon>
        <taxon>Pseudomonadati</taxon>
        <taxon>Thermodesulfobacteriota</taxon>
        <taxon>Desulfovibrionia</taxon>
        <taxon>Desulfovibrionales</taxon>
        <taxon>Desulfovibrionaceae</taxon>
        <taxon>Desulfocurvibacter</taxon>
    </lineage>
</organism>
<comment type="catalytic activity">
    <reaction evidence="1">
        <text>ATP + protein L-histidine = ADP + protein N-phospho-L-histidine.</text>
        <dbReference type="EC" id="2.7.13.3"/>
    </reaction>
</comment>
<feature type="domain" description="Histidine kinase" evidence="6">
    <location>
        <begin position="205"/>
        <end position="422"/>
    </location>
</feature>
<dbReference type="eggNOG" id="COG5002">
    <property type="taxonomic scope" value="Bacteria"/>
</dbReference>
<evidence type="ECO:0000259" key="6">
    <source>
        <dbReference type="PROSITE" id="PS50109"/>
    </source>
</evidence>
<evidence type="ECO:0000256" key="3">
    <source>
        <dbReference type="ARBA" id="ARBA00022679"/>
    </source>
</evidence>
<keyword evidence="8" id="KW-1185">Reference proteome</keyword>
<protein>
    <recommendedName>
        <fullName evidence="2">histidine kinase</fullName>
        <ecNumber evidence="2">2.7.13.3</ecNumber>
    </recommendedName>
</protein>
<evidence type="ECO:0000256" key="2">
    <source>
        <dbReference type="ARBA" id="ARBA00012438"/>
    </source>
</evidence>
<dbReference type="KEGG" id="daf:Desaf_0094"/>
<dbReference type="Pfam" id="PF00512">
    <property type="entry name" value="HisKA"/>
    <property type="match status" value="1"/>
</dbReference>
<dbReference type="CDD" id="cd00130">
    <property type="entry name" value="PAS"/>
    <property type="match status" value="1"/>
</dbReference>
<dbReference type="PROSITE" id="PS50109">
    <property type="entry name" value="HIS_KIN"/>
    <property type="match status" value="1"/>
</dbReference>
<dbReference type="InterPro" id="IPR036890">
    <property type="entry name" value="HATPase_C_sf"/>
</dbReference>
<evidence type="ECO:0000256" key="1">
    <source>
        <dbReference type="ARBA" id="ARBA00000085"/>
    </source>
</evidence>
<name>F3YTS4_DESAF</name>
<dbReference type="Gene3D" id="3.30.565.10">
    <property type="entry name" value="Histidine kinase-like ATPase, C-terminal domain"/>
    <property type="match status" value="1"/>
</dbReference>
<keyword evidence="5" id="KW-0902">Two-component regulatory system</keyword>
<dbReference type="EC" id="2.7.13.3" evidence="2"/>
<dbReference type="PANTHER" id="PTHR43711:SF1">
    <property type="entry name" value="HISTIDINE KINASE 1"/>
    <property type="match status" value="1"/>
</dbReference>
<keyword evidence="4 7" id="KW-0418">Kinase</keyword>
<dbReference type="Gene3D" id="3.30.450.20">
    <property type="entry name" value="PAS domain"/>
    <property type="match status" value="1"/>
</dbReference>
<dbReference type="Gene3D" id="1.10.287.130">
    <property type="match status" value="1"/>
</dbReference>
<dbReference type="InterPro" id="IPR005467">
    <property type="entry name" value="His_kinase_dom"/>
</dbReference>
<dbReference type="InterPro" id="IPR050736">
    <property type="entry name" value="Sensor_HK_Regulatory"/>
</dbReference>
<dbReference type="SUPFAM" id="SSF47384">
    <property type="entry name" value="Homodimeric domain of signal transducing histidine kinase"/>
    <property type="match status" value="1"/>
</dbReference>
<dbReference type="RefSeq" id="WP_014258331.1">
    <property type="nucleotide sequence ID" value="NC_016629.1"/>
</dbReference>
<gene>
    <name evidence="7" type="ORF">Desaf_0094</name>
</gene>
<dbReference type="EMBL" id="CP003221">
    <property type="protein sequence ID" value="EGJ48455.1"/>
    <property type="molecule type" value="Genomic_DNA"/>
</dbReference>
<keyword evidence="3" id="KW-0808">Transferase</keyword>
<dbReference type="eggNOG" id="COG2205">
    <property type="taxonomic scope" value="Bacteria"/>
</dbReference>
<proteinExistence type="predicted"/>
<dbReference type="SMART" id="SM00091">
    <property type="entry name" value="PAS"/>
    <property type="match status" value="1"/>
</dbReference>
<dbReference type="SUPFAM" id="SSF55785">
    <property type="entry name" value="PYP-like sensor domain (PAS domain)"/>
    <property type="match status" value="1"/>
</dbReference>
<dbReference type="GO" id="GO:0000155">
    <property type="term" value="F:phosphorelay sensor kinase activity"/>
    <property type="evidence" value="ECO:0007669"/>
    <property type="project" value="InterPro"/>
</dbReference>
<dbReference type="CDD" id="cd00082">
    <property type="entry name" value="HisKA"/>
    <property type="match status" value="1"/>
</dbReference>
<dbReference type="InterPro" id="IPR003661">
    <property type="entry name" value="HisK_dim/P_dom"/>
</dbReference>
<sequence length="434" mass="48537">MLTLYWESDESSGIFPYRLEVRRMADKPLKGEDIQTAKASLGLNAPEQLSAACEREASQYAAAILDALKEPLLILDSELRVASANLPFYLHFLTTPEETVGRHIIDLGNTQWDIPRLREKLRDLVSELWSFDGLMVEREFEQIGKRTVVLSGRRLRQREDLSPKLLLLIEDITDRILAEQELEARVRDVIDLKHDVFAREDVDRMYRHDLKTPLVAVVGFARLLRADQNLTAKQREMLEIIEESGYRMQAMINLSMDLYRMEVGTYVLKPSPVDLVVLVKHVLNDVEMLVRQRRLNVEASVDSLPLGEAKPVVVGGNETLFHAMLGNIVKNAVEASPEESGIGITVESSEEQVMVSVHNTGEIPQQVRGKLFKKYISHGKKEGSGLGVYNASLIARNFGGELGYESSAQGGTTAWILLPRSVPGRAGAPPARTS</sequence>
<dbReference type="InterPro" id="IPR036097">
    <property type="entry name" value="HisK_dim/P_sf"/>
</dbReference>
<evidence type="ECO:0000256" key="5">
    <source>
        <dbReference type="ARBA" id="ARBA00023012"/>
    </source>
</evidence>
<accession>F3YTS4</accession>
<evidence type="ECO:0000256" key="4">
    <source>
        <dbReference type="ARBA" id="ARBA00022777"/>
    </source>
</evidence>
<dbReference type="InterPro" id="IPR035965">
    <property type="entry name" value="PAS-like_dom_sf"/>
</dbReference>
<dbReference type="PANTHER" id="PTHR43711">
    <property type="entry name" value="TWO-COMPONENT HISTIDINE KINASE"/>
    <property type="match status" value="1"/>
</dbReference>
<dbReference type="Pfam" id="PF02518">
    <property type="entry name" value="HATPase_c"/>
    <property type="match status" value="1"/>
</dbReference>
<dbReference type="InterPro" id="IPR003594">
    <property type="entry name" value="HATPase_dom"/>
</dbReference>
<dbReference type="InterPro" id="IPR000014">
    <property type="entry name" value="PAS"/>
</dbReference>
<dbReference type="SMART" id="SM00387">
    <property type="entry name" value="HATPase_c"/>
    <property type="match status" value="1"/>
</dbReference>
<dbReference type="AlphaFoldDB" id="F3YTS4"/>
<dbReference type="SUPFAM" id="SSF55874">
    <property type="entry name" value="ATPase domain of HSP90 chaperone/DNA topoisomerase II/histidine kinase"/>
    <property type="match status" value="1"/>
</dbReference>
<dbReference type="SMART" id="SM00388">
    <property type="entry name" value="HisKA"/>
    <property type="match status" value="1"/>
</dbReference>
<dbReference type="STRING" id="690850.Desaf_0094"/>
<evidence type="ECO:0000313" key="7">
    <source>
        <dbReference type="EMBL" id="EGJ48455.1"/>
    </source>
</evidence>